<comment type="similarity">
    <text evidence="7">Belongs to the amino acid-polyamine-organocation (APC) superfamily. Polyamine:cation symporter (PHS) (TC 2.A.3.12) family.</text>
</comment>
<evidence type="ECO:0000256" key="6">
    <source>
        <dbReference type="ARBA" id="ARBA00023136"/>
    </source>
</evidence>
<proteinExistence type="inferred from homology"/>
<keyword evidence="11" id="KW-1185">Reference proteome</keyword>
<evidence type="ECO:0000313" key="10">
    <source>
        <dbReference type="EMBL" id="KAH0569463.1"/>
    </source>
</evidence>
<keyword evidence="5 8" id="KW-1133">Transmembrane helix</keyword>
<dbReference type="EMBL" id="KI546141">
    <property type="protein sequence ID" value="EST43187.1"/>
    <property type="molecule type" value="Genomic_DNA"/>
</dbReference>
<evidence type="ECO:0000256" key="4">
    <source>
        <dbReference type="ARBA" id="ARBA00022692"/>
    </source>
</evidence>
<comment type="subcellular location">
    <subcellularLocation>
        <location evidence="1">Cell membrane</location>
        <topology evidence="1">Multi-pass membrane protein</topology>
    </subcellularLocation>
</comment>
<sequence length="519" mass="58015">MDDDHYVKPASPAPQNKKGVGILGLTTMLYFLVTSGPFGIEPTVQAAGLFWAVVGVIIIPLLVSLPQGVIYSEMSSFFPFMGSTIMWGQSTANIAKTNMQNDASIKNKIKFGSLQFLSHLNAHTLLLKAMFDNAMYPAMFCDYVAILWPGIDKPYFRVLVAFVQFVFVGILNLYGLDVAGIAQYVIGVLILSPIVIFVLLSLNSWNFEHFSIANTPQNPDFQTLISTIIWCCTGFDQATNISSEVIKPSRTYPISYLNCVILMILTYLFPLLAAGMMQQDTELYVNGAFASISQKLIFCGNGWLSYWLVFSGAFSSLTILNCCVSSTSREVYQNAKQGLLPFGRWVGVLKCFKKNTDVNDFNITESEADKFGMVPHFGILAVSIVPTLLLIFDYEFLIQCDAILIIVAMFFNIIFYVIAKHGKDGFLRQNKFRQDIFLMKGGIYSTILIILCPLAVGFALLYFEGGMLMFYWVVGMVILMTFSGLYALIQKWQSQKAHRASNYDYLDTRNQSEMISSAL</sequence>
<keyword evidence="3" id="KW-1003">Cell membrane</keyword>
<dbReference type="InterPro" id="IPR002293">
    <property type="entry name" value="AA/rel_permease1"/>
</dbReference>
<feature type="transmembrane region" description="Helical" evidence="8">
    <location>
        <begin position="371"/>
        <end position="390"/>
    </location>
</feature>
<dbReference type="InterPro" id="IPR044566">
    <property type="entry name" value="RMV1-like"/>
</dbReference>
<dbReference type="PANTHER" id="PTHR45826">
    <property type="entry name" value="POLYAMINE TRANSPORTER PUT1"/>
    <property type="match status" value="1"/>
</dbReference>
<evidence type="ECO:0000313" key="11">
    <source>
        <dbReference type="Proteomes" id="UP000018208"/>
    </source>
</evidence>
<feature type="transmembrane region" description="Helical" evidence="8">
    <location>
        <begin position="20"/>
        <end position="40"/>
    </location>
</feature>
<dbReference type="GO" id="GO:0005886">
    <property type="term" value="C:plasma membrane"/>
    <property type="evidence" value="ECO:0007669"/>
    <property type="project" value="UniProtKB-SubCell"/>
</dbReference>
<dbReference type="OrthoDB" id="5982228at2759"/>
<evidence type="ECO:0000256" key="1">
    <source>
        <dbReference type="ARBA" id="ARBA00004651"/>
    </source>
</evidence>
<accession>V6LFC5</accession>
<keyword evidence="6 8" id="KW-0472">Membrane</keyword>
<feature type="transmembrane region" description="Helical" evidence="8">
    <location>
        <begin position="469"/>
        <end position="489"/>
    </location>
</feature>
<feature type="transmembrane region" description="Helical" evidence="8">
    <location>
        <begin position="181"/>
        <end position="202"/>
    </location>
</feature>
<feature type="transmembrane region" description="Helical" evidence="8">
    <location>
        <begin position="438"/>
        <end position="463"/>
    </location>
</feature>
<dbReference type="PANTHER" id="PTHR45826:SF2">
    <property type="entry name" value="AMINO ACID TRANSPORTER"/>
    <property type="match status" value="1"/>
</dbReference>
<reference evidence="10" key="2">
    <citation type="submission" date="2020-12" db="EMBL/GenBank/DDBJ databases">
        <title>New Spironucleus salmonicida genome in near-complete chromosomes.</title>
        <authorList>
            <person name="Xu F."/>
            <person name="Kurt Z."/>
            <person name="Jimenez-Gonzalez A."/>
            <person name="Astvaldsson A."/>
            <person name="Andersson J.O."/>
            <person name="Svard S.G."/>
        </authorList>
    </citation>
    <scope>NUCLEOTIDE SEQUENCE</scope>
    <source>
        <strain evidence="10">ATCC 50377</strain>
    </source>
</reference>
<keyword evidence="2" id="KW-0813">Transport</keyword>
<feature type="transmembrane region" description="Helical" evidence="8">
    <location>
        <begin position="396"/>
        <end position="418"/>
    </location>
</feature>
<keyword evidence="4 8" id="KW-0812">Transmembrane</keyword>
<dbReference type="GO" id="GO:0015203">
    <property type="term" value="F:polyamine transmembrane transporter activity"/>
    <property type="evidence" value="ECO:0007669"/>
    <property type="project" value="UniProtKB-ARBA"/>
</dbReference>
<reference evidence="9 10" key="1">
    <citation type="journal article" date="2014" name="PLoS Genet.">
        <title>The Genome of Spironucleus salmonicida Highlights a Fish Pathogen Adapted to Fluctuating Environments.</title>
        <authorList>
            <person name="Xu F."/>
            <person name="Jerlstrom-Hultqvist J."/>
            <person name="Einarsson E."/>
            <person name="Astvaldsson A."/>
            <person name="Svard S.G."/>
            <person name="Andersson J.O."/>
        </authorList>
    </citation>
    <scope>NUCLEOTIDE SEQUENCE</scope>
    <source>
        <strain evidence="10">ATCC 50377</strain>
    </source>
</reference>
<evidence type="ECO:0000256" key="3">
    <source>
        <dbReference type="ARBA" id="ARBA00022475"/>
    </source>
</evidence>
<dbReference type="VEuPathDB" id="GiardiaDB:SS50377_28412"/>
<dbReference type="Proteomes" id="UP000018208">
    <property type="component" value="Unassembled WGS sequence"/>
</dbReference>
<dbReference type="PIRSF" id="PIRSF006060">
    <property type="entry name" value="AA_transporter"/>
    <property type="match status" value="1"/>
</dbReference>
<evidence type="ECO:0000313" key="9">
    <source>
        <dbReference type="EMBL" id="EST43187.1"/>
    </source>
</evidence>
<evidence type="ECO:0000256" key="2">
    <source>
        <dbReference type="ARBA" id="ARBA00022448"/>
    </source>
</evidence>
<feature type="transmembrane region" description="Helical" evidence="8">
    <location>
        <begin position="256"/>
        <end position="277"/>
    </location>
</feature>
<evidence type="ECO:0000256" key="5">
    <source>
        <dbReference type="ARBA" id="ARBA00022989"/>
    </source>
</evidence>
<dbReference type="Pfam" id="PF13520">
    <property type="entry name" value="AA_permease_2"/>
    <property type="match status" value="1"/>
</dbReference>
<dbReference type="Gene3D" id="1.20.1740.10">
    <property type="entry name" value="Amino acid/polyamine transporter I"/>
    <property type="match status" value="1"/>
</dbReference>
<evidence type="ECO:0000256" key="8">
    <source>
        <dbReference type="SAM" id="Phobius"/>
    </source>
</evidence>
<dbReference type="EMBL" id="AUWU02000009">
    <property type="protein sequence ID" value="KAH0569463.1"/>
    <property type="molecule type" value="Genomic_DNA"/>
</dbReference>
<organism evidence="9">
    <name type="scientific">Spironucleus salmonicida</name>
    <dbReference type="NCBI Taxonomy" id="348837"/>
    <lineage>
        <taxon>Eukaryota</taxon>
        <taxon>Metamonada</taxon>
        <taxon>Diplomonadida</taxon>
        <taxon>Hexamitidae</taxon>
        <taxon>Hexamitinae</taxon>
        <taxon>Spironucleus</taxon>
    </lineage>
</organism>
<evidence type="ECO:0000256" key="7">
    <source>
        <dbReference type="ARBA" id="ARBA00024041"/>
    </source>
</evidence>
<feature type="transmembrane region" description="Helical" evidence="8">
    <location>
        <begin position="304"/>
        <end position="324"/>
    </location>
</feature>
<gene>
    <name evidence="9" type="ORF">SS50377_17128</name>
    <name evidence="10" type="ORF">SS50377_28412</name>
</gene>
<feature type="transmembrane region" description="Helical" evidence="8">
    <location>
        <begin position="46"/>
        <end position="65"/>
    </location>
</feature>
<protein>
    <submittedName>
        <fullName evidence="9">Amino acid permease</fullName>
    </submittedName>
    <submittedName>
        <fullName evidence="10">Amino acid transporter</fullName>
    </submittedName>
</protein>
<feature type="transmembrane region" description="Helical" evidence="8">
    <location>
        <begin position="155"/>
        <end position="175"/>
    </location>
</feature>
<name>V6LFC5_9EUKA</name>
<dbReference type="AlphaFoldDB" id="V6LFC5"/>